<gene>
    <name evidence="1" type="ORF">NM688_g448</name>
</gene>
<accession>A0ACC1TEQ0</accession>
<keyword evidence="2" id="KW-1185">Reference proteome</keyword>
<proteinExistence type="predicted"/>
<sequence length="336" mass="37227">MNGAEPRGSIPQKSHPVQSTALQRGADEILRLFFGNDNFLKPAAQKRVTEATVAVQTENNPDEARLHLGKRLEEEISKLAAAEARIAELQAQLQEKDVTITELRKEIRDFKEIVHTLGNGQAGEDDDVVMLEARPSVHGEPVSFGVTLLRVPLRCLPFLYCQHQSLDELTLVGNFINADGEPLQLEDLMEPQPFSSIYEAQSFGLDDTTTVAPSSLEPQTFTDPSAQSCSRLDEDLKSDVEVELKSDIQVYSDEKSDVSFDYHSSGSESDDSFPYPDGFAPPERLRKPIQFFIPGKCEVRSVQVPASPLHPDEEGVGFTVNDDSDSSDDEHDRDPD</sequence>
<evidence type="ECO:0000313" key="1">
    <source>
        <dbReference type="EMBL" id="KAJ3559265.1"/>
    </source>
</evidence>
<dbReference type="Proteomes" id="UP001148662">
    <property type="component" value="Unassembled WGS sequence"/>
</dbReference>
<evidence type="ECO:0000313" key="2">
    <source>
        <dbReference type="Proteomes" id="UP001148662"/>
    </source>
</evidence>
<comment type="caution">
    <text evidence="1">The sequence shown here is derived from an EMBL/GenBank/DDBJ whole genome shotgun (WGS) entry which is preliminary data.</text>
</comment>
<organism evidence="1 2">
    <name type="scientific">Phlebia brevispora</name>
    <dbReference type="NCBI Taxonomy" id="194682"/>
    <lineage>
        <taxon>Eukaryota</taxon>
        <taxon>Fungi</taxon>
        <taxon>Dikarya</taxon>
        <taxon>Basidiomycota</taxon>
        <taxon>Agaricomycotina</taxon>
        <taxon>Agaricomycetes</taxon>
        <taxon>Polyporales</taxon>
        <taxon>Meruliaceae</taxon>
        <taxon>Phlebia</taxon>
    </lineage>
</organism>
<name>A0ACC1TEQ0_9APHY</name>
<protein>
    <submittedName>
        <fullName evidence="1">Uncharacterized protein</fullName>
    </submittedName>
</protein>
<reference evidence="1" key="1">
    <citation type="submission" date="2022-07" db="EMBL/GenBank/DDBJ databases">
        <title>Genome Sequence of Phlebia brevispora.</title>
        <authorList>
            <person name="Buettner E."/>
        </authorList>
    </citation>
    <scope>NUCLEOTIDE SEQUENCE</scope>
    <source>
        <strain evidence="1">MPL23</strain>
    </source>
</reference>
<dbReference type="EMBL" id="JANHOG010000036">
    <property type="protein sequence ID" value="KAJ3559265.1"/>
    <property type="molecule type" value="Genomic_DNA"/>
</dbReference>